<dbReference type="Proteomes" id="UP000663862">
    <property type="component" value="Unassembled WGS sequence"/>
</dbReference>
<dbReference type="EMBL" id="CAJNYU010002662">
    <property type="protein sequence ID" value="CAF3573260.1"/>
    <property type="molecule type" value="Genomic_DNA"/>
</dbReference>
<dbReference type="AlphaFoldDB" id="A0A820MDA4"/>
<evidence type="ECO:0000313" key="7">
    <source>
        <dbReference type="Proteomes" id="UP000663862"/>
    </source>
</evidence>
<dbReference type="PROSITE" id="PS50039">
    <property type="entry name" value="FORK_HEAD_3"/>
    <property type="match status" value="1"/>
</dbReference>
<evidence type="ECO:0000313" key="5">
    <source>
        <dbReference type="EMBL" id="CAF3573260.1"/>
    </source>
</evidence>
<dbReference type="GO" id="GO:0000978">
    <property type="term" value="F:RNA polymerase II cis-regulatory region sequence-specific DNA binding"/>
    <property type="evidence" value="ECO:0007669"/>
    <property type="project" value="TreeGrafter"/>
</dbReference>
<dbReference type="InterPro" id="IPR030456">
    <property type="entry name" value="TF_fork_head_CS_2"/>
</dbReference>
<accession>A0A820MDA4</accession>
<feature type="region of interest" description="Disordered" evidence="3">
    <location>
        <begin position="73"/>
        <end position="105"/>
    </location>
</feature>
<dbReference type="Proteomes" id="UP000663869">
    <property type="component" value="Unassembled WGS sequence"/>
</dbReference>
<evidence type="ECO:0000259" key="4">
    <source>
        <dbReference type="PROSITE" id="PS50039"/>
    </source>
</evidence>
<feature type="region of interest" description="Disordered" evidence="3">
    <location>
        <begin position="238"/>
        <end position="270"/>
    </location>
</feature>
<dbReference type="InterPro" id="IPR036388">
    <property type="entry name" value="WH-like_DNA-bd_sf"/>
</dbReference>
<dbReference type="InterPro" id="IPR001766">
    <property type="entry name" value="Fork_head_dom"/>
</dbReference>
<reference evidence="6" key="1">
    <citation type="submission" date="2021-02" db="EMBL/GenBank/DDBJ databases">
        <authorList>
            <person name="Nowell W R."/>
        </authorList>
    </citation>
    <scope>NUCLEOTIDE SEQUENCE</scope>
</reference>
<dbReference type="GO" id="GO:0000981">
    <property type="term" value="F:DNA-binding transcription factor activity, RNA polymerase II-specific"/>
    <property type="evidence" value="ECO:0007669"/>
    <property type="project" value="TreeGrafter"/>
</dbReference>
<evidence type="ECO:0000256" key="1">
    <source>
        <dbReference type="ARBA" id="ARBA00023125"/>
    </source>
</evidence>
<dbReference type="SMART" id="SM00339">
    <property type="entry name" value="FH"/>
    <property type="match status" value="1"/>
</dbReference>
<organism evidence="6 7">
    <name type="scientific">Rotaria socialis</name>
    <dbReference type="NCBI Taxonomy" id="392032"/>
    <lineage>
        <taxon>Eukaryota</taxon>
        <taxon>Metazoa</taxon>
        <taxon>Spiralia</taxon>
        <taxon>Gnathifera</taxon>
        <taxon>Rotifera</taxon>
        <taxon>Eurotatoria</taxon>
        <taxon>Bdelloidea</taxon>
        <taxon>Philodinida</taxon>
        <taxon>Philodinidae</taxon>
        <taxon>Rotaria</taxon>
    </lineage>
</organism>
<dbReference type="PRINTS" id="PR00053">
    <property type="entry name" value="FORKHEAD"/>
</dbReference>
<gene>
    <name evidence="5" type="ORF">FME351_LOCUS20564</name>
    <name evidence="6" type="ORF">TSG867_LOCUS10947</name>
</gene>
<dbReference type="SUPFAM" id="SSF46785">
    <property type="entry name" value="Winged helix' DNA-binding domain"/>
    <property type="match status" value="1"/>
</dbReference>
<evidence type="ECO:0000256" key="2">
    <source>
        <dbReference type="PROSITE-ProRule" id="PRU00089"/>
    </source>
</evidence>
<dbReference type="GO" id="GO:0005634">
    <property type="term" value="C:nucleus"/>
    <property type="evidence" value="ECO:0007669"/>
    <property type="project" value="UniProtKB-SubCell"/>
</dbReference>
<name>A0A820MDA4_9BILA</name>
<sequence length="501" mass="55901">MTQCTIQRNVYTLASPTNSMTKSTETANVLTAHNTNTPSRITTTNVNSFDDSLTNLSWLHDIDILKRSIPTINLSTSSSSPSSNNSGNNTINNKRKEQPLSNTSATISSSNIGAVYLNDIDDDNELVLNNDDDGDEQWKIYKTNPQAKPVYSYSQLILLAMRQSGHEKMTLQMIYEWVAENFPYFKKMEPTWQNSIRHNLSLNKCFVKVPRTKKEAGGKGGFWKLSSDYERQRSQNKIAINHQHDRSINSSPTKRARPSKRSSNNSDNMMKLNNCIKSEGWTDSMLPCIVSKIPLSLQCHSANVDRPSSSYVRMPSSFLSPISSPDALTVPPFYHQQQINDFSSVSTPSPSSSPSSMSSVVAKHNFMSTKLDDTDMLLLDSVAFDWDAYLCETPNDIDVQPLLSTKTEQDLFNDFNAALSDLTYSAEAAAAAGGDPNAFDGFDYPSKPSTFTSLFDEDVYQQSLSVKGRGIKRPSWWLTNETLTQTKLPSLETAFDLKLSK</sequence>
<evidence type="ECO:0000256" key="3">
    <source>
        <dbReference type="SAM" id="MobiDB-lite"/>
    </source>
</evidence>
<dbReference type="InterPro" id="IPR036390">
    <property type="entry name" value="WH_DNA-bd_sf"/>
</dbReference>
<dbReference type="PANTHER" id="PTHR46805">
    <property type="entry name" value="FORKHEAD BOX PROTEIN J1"/>
    <property type="match status" value="1"/>
</dbReference>
<dbReference type="Pfam" id="PF00250">
    <property type="entry name" value="Forkhead"/>
    <property type="match status" value="1"/>
</dbReference>
<dbReference type="Gene3D" id="1.10.10.10">
    <property type="entry name" value="Winged helix-like DNA-binding domain superfamily/Winged helix DNA-binding domain"/>
    <property type="match status" value="1"/>
</dbReference>
<proteinExistence type="predicted"/>
<protein>
    <recommendedName>
        <fullName evidence="4">Fork-head domain-containing protein</fullName>
    </recommendedName>
</protein>
<feature type="domain" description="Fork-head" evidence="4">
    <location>
        <begin position="148"/>
        <end position="257"/>
    </location>
</feature>
<comment type="caution">
    <text evidence="6">The sequence shown here is derived from an EMBL/GenBank/DDBJ whole genome shotgun (WGS) entry which is preliminary data.</text>
</comment>
<feature type="compositionally biased region" description="Low complexity" evidence="3">
    <location>
        <begin position="73"/>
        <end position="92"/>
    </location>
</feature>
<dbReference type="FunFam" id="1.10.10.10:FF:000135">
    <property type="entry name" value="forkhead box protein G1"/>
    <property type="match status" value="1"/>
</dbReference>
<keyword evidence="1 2" id="KW-0238">DNA-binding</keyword>
<dbReference type="PROSITE" id="PS00658">
    <property type="entry name" value="FORK_HEAD_2"/>
    <property type="match status" value="1"/>
</dbReference>
<comment type="subcellular location">
    <subcellularLocation>
        <location evidence="2">Nucleus</location>
    </subcellularLocation>
</comment>
<dbReference type="PANTHER" id="PTHR46805:SF1">
    <property type="entry name" value="FORKHEAD BOX PROTEIN J1"/>
    <property type="match status" value="1"/>
</dbReference>
<feature type="DNA-binding region" description="Fork-head" evidence="2">
    <location>
        <begin position="148"/>
        <end position="257"/>
    </location>
</feature>
<dbReference type="InterPro" id="IPR047513">
    <property type="entry name" value="FOXJ1"/>
</dbReference>
<evidence type="ECO:0000313" key="6">
    <source>
        <dbReference type="EMBL" id="CAF4371884.1"/>
    </source>
</evidence>
<keyword evidence="2" id="KW-0539">Nucleus</keyword>
<dbReference type="EMBL" id="CAJOBQ010000515">
    <property type="protein sequence ID" value="CAF4371884.1"/>
    <property type="molecule type" value="Genomic_DNA"/>
</dbReference>